<dbReference type="AlphaFoldDB" id="A0A2N7S0U6"/>
<proteinExistence type="predicted"/>
<reference evidence="1 2" key="1">
    <citation type="journal article" date="2017" name="Elife">
        <title>Extensive horizontal gene transfer in cheese-associated bacteria.</title>
        <authorList>
            <person name="Bonham K.S."/>
            <person name="Wolfe B.E."/>
            <person name="Dutton R.J."/>
        </authorList>
    </citation>
    <scope>NUCLEOTIDE SEQUENCE [LARGE SCALE GENOMIC DNA]</scope>
    <source>
        <strain evidence="1 2">JB182</strain>
    </source>
</reference>
<gene>
    <name evidence="1" type="ORF">CIK84_14040</name>
</gene>
<comment type="caution">
    <text evidence="1">The sequence shown here is derived from an EMBL/GenBank/DDBJ whole genome shotgun (WGS) entry which is preliminary data.</text>
</comment>
<organism evidence="1 2">
    <name type="scientific">Glutamicibacter arilaitensis</name>
    <dbReference type="NCBI Taxonomy" id="256701"/>
    <lineage>
        <taxon>Bacteria</taxon>
        <taxon>Bacillati</taxon>
        <taxon>Actinomycetota</taxon>
        <taxon>Actinomycetes</taxon>
        <taxon>Micrococcales</taxon>
        <taxon>Micrococcaceae</taxon>
        <taxon>Glutamicibacter</taxon>
    </lineage>
</organism>
<evidence type="ECO:0000313" key="1">
    <source>
        <dbReference type="EMBL" id="PMQ19757.1"/>
    </source>
</evidence>
<protein>
    <submittedName>
        <fullName evidence="1">Uncharacterized protein</fullName>
    </submittedName>
</protein>
<accession>A0A2N7S0U6</accession>
<dbReference type="Proteomes" id="UP000235739">
    <property type="component" value="Unassembled WGS sequence"/>
</dbReference>
<dbReference type="EMBL" id="PNQX01000002">
    <property type="protein sequence ID" value="PMQ19757.1"/>
    <property type="molecule type" value="Genomic_DNA"/>
</dbReference>
<name>A0A2N7S0U6_9MICC</name>
<sequence>MTDAKVGGYFSDGLSRFVSTDGTYHLFIIKPLPPDSDSGFIELAPHSLLAELPFTRDGVERRTCFIRRNHLL</sequence>
<evidence type="ECO:0000313" key="2">
    <source>
        <dbReference type="Proteomes" id="UP000235739"/>
    </source>
</evidence>